<dbReference type="EMBL" id="HBHQ01021076">
    <property type="protein sequence ID" value="CAD9822382.1"/>
    <property type="molecule type" value="Transcribed_RNA"/>
</dbReference>
<dbReference type="SMART" id="SM00213">
    <property type="entry name" value="UBQ"/>
    <property type="match status" value="1"/>
</dbReference>
<dbReference type="PRINTS" id="PR00348">
    <property type="entry name" value="UBIQUITIN"/>
</dbReference>
<evidence type="ECO:0000256" key="1">
    <source>
        <dbReference type="SAM" id="SignalP"/>
    </source>
</evidence>
<feature type="domain" description="Ubiquitin-like" evidence="2">
    <location>
        <begin position="55"/>
        <end position="130"/>
    </location>
</feature>
<gene>
    <name evidence="3" type="ORF">ASEP1449_LOCUS14216</name>
</gene>
<dbReference type="PROSITE" id="PS00299">
    <property type="entry name" value="UBIQUITIN_1"/>
    <property type="match status" value="1"/>
</dbReference>
<dbReference type="Gene3D" id="3.10.20.90">
    <property type="entry name" value="Phosphatidylinositol 3-kinase Catalytic Subunit, Chain A, domain 1"/>
    <property type="match status" value="1"/>
</dbReference>
<keyword evidence="1" id="KW-0732">Signal</keyword>
<organism evidence="3">
    <name type="scientific">Attheya septentrionalis</name>
    <dbReference type="NCBI Taxonomy" id="420275"/>
    <lineage>
        <taxon>Eukaryota</taxon>
        <taxon>Sar</taxon>
        <taxon>Stramenopiles</taxon>
        <taxon>Ochrophyta</taxon>
        <taxon>Bacillariophyta</taxon>
        <taxon>Coscinodiscophyceae</taxon>
        <taxon>Chaetocerotophycidae</taxon>
        <taxon>Chaetocerotales</taxon>
        <taxon>Attheyaceae</taxon>
        <taxon>Attheya</taxon>
    </lineage>
</organism>
<dbReference type="InterPro" id="IPR000626">
    <property type="entry name" value="Ubiquitin-like_dom"/>
</dbReference>
<evidence type="ECO:0000259" key="2">
    <source>
        <dbReference type="PROSITE" id="PS50053"/>
    </source>
</evidence>
<dbReference type="PANTHER" id="PTHR10666">
    <property type="entry name" value="UBIQUITIN"/>
    <property type="match status" value="1"/>
</dbReference>
<dbReference type="SUPFAM" id="SSF54236">
    <property type="entry name" value="Ubiquitin-like"/>
    <property type="match status" value="1"/>
</dbReference>
<dbReference type="AlphaFoldDB" id="A0A7S2UMU2"/>
<dbReference type="InterPro" id="IPR019954">
    <property type="entry name" value="Ubiquitin_CS"/>
</dbReference>
<feature type="signal peptide" evidence="1">
    <location>
        <begin position="1"/>
        <end position="24"/>
    </location>
</feature>
<dbReference type="PROSITE" id="PS50053">
    <property type="entry name" value="UBIQUITIN_2"/>
    <property type="match status" value="1"/>
</dbReference>
<dbReference type="InterPro" id="IPR050158">
    <property type="entry name" value="Ubiquitin_ubiquitin-like"/>
</dbReference>
<proteinExistence type="predicted"/>
<dbReference type="Pfam" id="PF00240">
    <property type="entry name" value="ubiquitin"/>
    <property type="match status" value="1"/>
</dbReference>
<evidence type="ECO:0000313" key="3">
    <source>
        <dbReference type="EMBL" id="CAD9822382.1"/>
    </source>
</evidence>
<dbReference type="FunFam" id="3.10.20.90:FF:000160">
    <property type="entry name" value="Polyubiquitin-C"/>
    <property type="match status" value="1"/>
</dbReference>
<protein>
    <recommendedName>
        <fullName evidence="2">Ubiquitin-like domain-containing protein</fullName>
    </recommendedName>
</protein>
<dbReference type="InterPro" id="IPR019956">
    <property type="entry name" value="Ubiquitin_dom"/>
</dbReference>
<name>A0A7S2UMU2_9STRA</name>
<reference evidence="3" key="1">
    <citation type="submission" date="2021-01" db="EMBL/GenBank/DDBJ databases">
        <authorList>
            <person name="Corre E."/>
            <person name="Pelletier E."/>
            <person name="Niang G."/>
            <person name="Scheremetjew M."/>
            <person name="Finn R."/>
            <person name="Kale V."/>
            <person name="Holt S."/>
            <person name="Cochrane G."/>
            <person name="Meng A."/>
            <person name="Brown T."/>
            <person name="Cohen L."/>
        </authorList>
    </citation>
    <scope>NUCLEOTIDE SEQUENCE</scope>
    <source>
        <strain evidence="3">CCMP2084</strain>
    </source>
</reference>
<sequence length="265" mass="28669">MMMLTTRKSVLLAVVALAATSSHAMFGASTNGVPFSAAARGGAMSQVFSVPRGGMQLFVKTLTGKTVTIDVEDGESIEDVKAKIAEKEGIPAEQQRIIFGGQQLQDGKTLDDYNVGDDATLHLVLRLRGGVPKLVKKMLGKGAFEVDDSFVKANLGGLTSEDRENINSFIDQCVSSANTEEEGEAPRVLGAFYRIGKALPRVVDDSPLADVEYLPKMQRQEFDFGGEGAQLIPTDGSRRTKLTKVYKRNDNRGTLLNALNRMKIV</sequence>
<feature type="chain" id="PRO_5031326000" description="Ubiquitin-like domain-containing protein" evidence="1">
    <location>
        <begin position="25"/>
        <end position="265"/>
    </location>
</feature>
<dbReference type="InterPro" id="IPR029071">
    <property type="entry name" value="Ubiquitin-like_domsf"/>
</dbReference>
<accession>A0A7S2UMU2</accession>